<evidence type="ECO:0000313" key="2">
    <source>
        <dbReference type="EMBL" id="CAA6675696.1"/>
    </source>
</evidence>
<feature type="region of interest" description="Disordered" evidence="1">
    <location>
        <begin position="1"/>
        <end position="37"/>
    </location>
</feature>
<dbReference type="Proteomes" id="UP001189122">
    <property type="component" value="Unassembled WGS sequence"/>
</dbReference>
<comment type="caution">
    <text evidence="2">The sequence shown here is derived from an EMBL/GenBank/DDBJ whole genome shotgun (WGS) entry which is preliminary data.</text>
</comment>
<keyword evidence="3" id="KW-1185">Reference proteome</keyword>
<organism evidence="2 3">
    <name type="scientific">Spirodela intermedia</name>
    <name type="common">Intermediate duckweed</name>
    <dbReference type="NCBI Taxonomy" id="51605"/>
    <lineage>
        <taxon>Eukaryota</taxon>
        <taxon>Viridiplantae</taxon>
        <taxon>Streptophyta</taxon>
        <taxon>Embryophyta</taxon>
        <taxon>Tracheophyta</taxon>
        <taxon>Spermatophyta</taxon>
        <taxon>Magnoliopsida</taxon>
        <taxon>Liliopsida</taxon>
        <taxon>Araceae</taxon>
        <taxon>Lemnoideae</taxon>
        <taxon>Spirodela</taxon>
    </lineage>
</organism>
<accession>A0ABN7ECQ8</accession>
<proteinExistence type="predicted"/>
<name>A0ABN7ECQ8_SPIIN</name>
<dbReference type="EMBL" id="CACRZD030000391">
    <property type="protein sequence ID" value="CAA6675696.1"/>
    <property type="molecule type" value="Genomic_DNA"/>
</dbReference>
<protein>
    <submittedName>
        <fullName evidence="2">Uncharacterized protein</fullName>
    </submittedName>
</protein>
<reference evidence="3" key="1">
    <citation type="journal article" date="2020" name="Sci. Rep.">
        <title>Chromosome-scale genome assembly for the duckweed Spirodela intermedia, integrating cytogenetic maps, PacBio and Oxford Nanopore libraries.</title>
        <authorList>
            <person name="Hoang P.T.N."/>
            <person name="Fiebig A."/>
            <person name="Novak P."/>
            <person name="Macas J."/>
            <person name="Cao H.X."/>
            <person name="Stepanenko A."/>
            <person name="Chen G."/>
            <person name="Borisjuk N."/>
            <person name="Scholz U."/>
            <person name="Schubert I."/>
        </authorList>
    </citation>
    <scope>NUCLEOTIDE SEQUENCE [LARGE SCALE GENOMIC DNA]</scope>
</reference>
<evidence type="ECO:0000256" key="1">
    <source>
        <dbReference type="SAM" id="MobiDB-lite"/>
    </source>
</evidence>
<feature type="compositionally biased region" description="Gly residues" evidence="1">
    <location>
        <begin position="27"/>
        <end position="37"/>
    </location>
</feature>
<gene>
    <name evidence="2" type="ORF">SI7747_UN022038</name>
</gene>
<evidence type="ECO:0000313" key="3">
    <source>
        <dbReference type="Proteomes" id="UP001189122"/>
    </source>
</evidence>
<sequence length="64" mass="6452">MRRGSRPRAGGTAAPLAAKRGRRRSTSGGGGGGGGGGGQWLGGDFFLSADFGFINLKNKIQKSS</sequence>